<accession>C7R9Y1</accession>
<dbReference type="eggNOG" id="COG0810">
    <property type="taxonomic scope" value="Bacteria"/>
</dbReference>
<evidence type="ECO:0000259" key="6">
    <source>
        <dbReference type="PROSITE" id="PS52015"/>
    </source>
</evidence>
<proteinExistence type="predicted"/>
<feature type="transmembrane region" description="Helical" evidence="5">
    <location>
        <begin position="12"/>
        <end position="31"/>
    </location>
</feature>
<evidence type="ECO:0000256" key="2">
    <source>
        <dbReference type="ARBA" id="ARBA00022692"/>
    </source>
</evidence>
<dbReference type="HOGENOM" id="CLU_1037384_0_0_6"/>
<dbReference type="SUPFAM" id="SSF74653">
    <property type="entry name" value="TolA/TonB C-terminal domain"/>
    <property type="match status" value="1"/>
</dbReference>
<dbReference type="GO" id="GO:0016020">
    <property type="term" value="C:membrane"/>
    <property type="evidence" value="ECO:0007669"/>
    <property type="project" value="UniProtKB-SubCell"/>
</dbReference>
<keyword evidence="3 5" id="KW-1133">Transmembrane helix</keyword>
<name>C7R9Y1_KANKD</name>
<dbReference type="Gene3D" id="3.30.1150.10">
    <property type="match status" value="1"/>
</dbReference>
<evidence type="ECO:0000256" key="4">
    <source>
        <dbReference type="ARBA" id="ARBA00023136"/>
    </source>
</evidence>
<evidence type="ECO:0000256" key="1">
    <source>
        <dbReference type="ARBA" id="ARBA00004167"/>
    </source>
</evidence>
<dbReference type="Proteomes" id="UP000001231">
    <property type="component" value="Chromosome"/>
</dbReference>
<dbReference type="PROSITE" id="PS52015">
    <property type="entry name" value="TONB_CTD"/>
    <property type="match status" value="1"/>
</dbReference>
<protein>
    <submittedName>
        <fullName evidence="7">TonB family protein</fullName>
    </submittedName>
</protein>
<dbReference type="Pfam" id="PF03544">
    <property type="entry name" value="TonB_C"/>
    <property type="match status" value="1"/>
</dbReference>
<dbReference type="InParanoid" id="C7R9Y1"/>
<dbReference type="GO" id="GO:0055085">
    <property type="term" value="P:transmembrane transport"/>
    <property type="evidence" value="ECO:0007669"/>
    <property type="project" value="InterPro"/>
</dbReference>
<evidence type="ECO:0000313" key="8">
    <source>
        <dbReference type="Proteomes" id="UP000001231"/>
    </source>
</evidence>
<dbReference type="EMBL" id="CP001707">
    <property type="protein sequence ID" value="ACV28000.1"/>
    <property type="molecule type" value="Genomic_DNA"/>
</dbReference>
<evidence type="ECO:0000256" key="5">
    <source>
        <dbReference type="SAM" id="Phobius"/>
    </source>
</evidence>
<feature type="transmembrane region" description="Helical" evidence="5">
    <location>
        <begin position="80"/>
        <end position="103"/>
    </location>
</feature>
<gene>
    <name evidence="7" type="ordered locus">Kkor_2592</name>
</gene>
<evidence type="ECO:0000256" key="3">
    <source>
        <dbReference type="ARBA" id="ARBA00022989"/>
    </source>
</evidence>
<comment type="subcellular location">
    <subcellularLocation>
        <location evidence="1">Membrane</location>
        <topology evidence="1">Single-pass membrane protein</topology>
    </subcellularLocation>
</comment>
<dbReference type="InterPro" id="IPR006260">
    <property type="entry name" value="TonB/TolA_C"/>
</dbReference>
<feature type="transmembrane region" description="Helical" evidence="5">
    <location>
        <begin position="43"/>
        <end position="60"/>
    </location>
</feature>
<keyword evidence="2 5" id="KW-0812">Transmembrane</keyword>
<dbReference type="AlphaFoldDB" id="C7R9Y1"/>
<dbReference type="NCBIfam" id="TIGR01352">
    <property type="entry name" value="tonB_Cterm"/>
    <property type="match status" value="1"/>
</dbReference>
<reference evidence="7 8" key="1">
    <citation type="journal article" date="2009" name="Stand. Genomic Sci.">
        <title>Complete genome sequence of Kangiella koreensis type strain (SW-125).</title>
        <authorList>
            <person name="Han C."/>
            <person name="Sikorski J."/>
            <person name="Lapidus A."/>
            <person name="Nolan M."/>
            <person name="Glavina Del Rio T."/>
            <person name="Tice H."/>
            <person name="Cheng J.F."/>
            <person name="Lucas S."/>
            <person name="Chen F."/>
            <person name="Copeland A."/>
            <person name="Ivanova N."/>
            <person name="Mavromatis K."/>
            <person name="Ovchinnikova G."/>
            <person name="Pati A."/>
            <person name="Bruce D."/>
            <person name="Goodwin L."/>
            <person name="Pitluck S."/>
            <person name="Chen A."/>
            <person name="Palaniappan K."/>
            <person name="Land M."/>
            <person name="Hauser L."/>
            <person name="Chang Y.J."/>
            <person name="Jeffries C.D."/>
            <person name="Chain P."/>
            <person name="Saunders E."/>
            <person name="Brettin T."/>
            <person name="Goker M."/>
            <person name="Tindall B.J."/>
            <person name="Bristow J."/>
            <person name="Eisen J.A."/>
            <person name="Markowitz V."/>
            <person name="Hugenholtz P."/>
            <person name="Kyrpides N.C."/>
            <person name="Klenk H.P."/>
            <person name="Detter J.C."/>
        </authorList>
    </citation>
    <scope>NUCLEOTIDE SEQUENCE [LARGE SCALE GENOMIC DNA]</scope>
    <source>
        <strain evidence="8">DSM 16069 / KCTC 12182 / SW-125</strain>
    </source>
</reference>
<sequence>MAKGFGVKKFDKWILFPIAVPVGILFCFSLTHNFIPVFWWEKVSFYIAIVLGFLISITVFRYQFKVWLPRNKIKKYSFKWCLNIFLVFFAAPLMGTLASFHALSVGIGKVENALFGEPETYKIYNSTVNEVSNSRAWCHLYLEPIEFNDRYSSYKFCIEDMELSSLVNSVNVKIKERVSSLGRKAIDWELINFKTREDEINGYVLFRFDIETDGTPTNIKVIYEHPKGIFTKEALRAIKKWKFKVKVVDGKPVKQYGMKYKLDFVLDE</sequence>
<dbReference type="KEGG" id="kko:Kkor_2592"/>
<organism evidence="7 8">
    <name type="scientific">Kangiella koreensis (strain DSM 16069 / JCM 12317 / KCTC 12182 / SW-125)</name>
    <dbReference type="NCBI Taxonomy" id="523791"/>
    <lineage>
        <taxon>Bacteria</taxon>
        <taxon>Pseudomonadati</taxon>
        <taxon>Pseudomonadota</taxon>
        <taxon>Gammaproteobacteria</taxon>
        <taxon>Kangiellales</taxon>
        <taxon>Kangiellaceae</taxon>
        <taxon>Kangiella</taxon>
    </lineage>
</organism>
<evidence type="ECO:0000313" key="7">
    <source>
        <dbReference type="EMBL" id="ACV28000.1"/>
    </source>
</evidence>
<keyword evidence="4 5" id="KW-0472">Membrane</keyword>
<feature type="domain" description="TonB C-terminal" evidence="6">
    <location>
        <begin position="176"/>
        <end position="268"/>
    </location>
</feature>
<keyword evidence="8" id="KW-1185">Reference proteome</keyword>
<dbReference type="InterPro" id="IPR037682">
    <property type="entry name" value="TonB_C"/>
</dbReference>
<dbReference type="STRING" id="523791.Kkor_2592"/>